<name>A0A0H2RVE5_9AGAM</name>
<sequence length="170" mass="19569">MPDSMLKDAQTGITKEMGDTKSWTTTSTYPRRRRQPHDHPALLLQYLPFAILDNAPIWPTSISPDSSRSTRTAAFLKVAPQDEDDSLDGRFESFMRVFPSIADVNVELGLLPFSSLYTEFIHSFIFFHHSFVAIRRYETRESAMQCDVLRSSGDALDWYSLRYSHFSYSL</sequence>
<reference evidence="2 3" key="1">
    <citation type="submission" date="2015-04" db="EMBL/GenBank/DDBJ databases">
        <title>Complete genome sequence of Schizopora paradoxa KUC8140, a cosmopolitan wood degrader in East Asia.</title>
        <authorList>
            <consortium name="DOE Joint Genome Institute"/>
            <person name="Min B."/>
            <person name="Park H."/>
            <person name="Jang Y."/>
            <person name="Kim J.-J."/>
            <person name="Kim K.H."/>
            <person name="Pangilinan J."/>
            <person name="Lipzen A."/>
            <person name="Riley R."/>
            <person name="Grigoriev I.V."/>
            <person name="Spatafora J.W."/>
            <person name="Choi I.-G."/>
        </authorList>
    </citation>
    <scope>NUCLEOTIDE SEQUENCE [LARGE SCALE GENOMIC DNA]</scope>
    <source>
        <strain evidence="2 3">KUC8140</strain>
    </source>
</reference>
<dbReference type="EMBL" id="KQ085924">
    <property type="protein sequence ID" value="KLO15834.1"/>
    <property type="molecule type" value="Genomic_DNA"/>
</dbReference>
<protein>
    <submittedName>
        <fullName evidence="2">Uncharacterized protein</fullName>
    </submittedName>
</protein>
<dbReference type="AlphaFoldDB" id="A0A0H2RVE5"/>
<dbReference type="InParanoid" id="A0A0H2RVE5"/>
<dbReference type="Proteomes" id="UP000053477">
    <property type="component" value="Unassembled WGS sequence"/>
</dbReference>
<evidence type="ECO:0000313" key="3">
    <source>
        <dbReference type="Proteomes" id="UP000053477"/>
    </source>
</evidence>
<evidence type="ECO:0000256" key="1">
    <source>
        <dbReference type="SAM" id="MobiDB-lite"/>
    </source>
</evidence>
<proteinExistence type="predicted"/>
<feature type="region of interest" description="Disordered" evidence="1">
    <location>
        <begin position="1"/>
        <end position="35"/>
    </location>
</feature>
<accession>A0A0H2RVE5</accession>
<evidence type="ECO:0000313" key="2">
    <source>
        <dbReference type="EMBL" id="KLO15834.1"/>
    </source>
</evidence>
<organism evidence="2 3">
    <name type="scientific">Schizopora paradoxa</name>
    <dbReference type="NCBI Taxonomy" id="27342"/>
    <lineage>
        <taxon>Eukaryota</taxon>
        <taxon>Fungi</taxon>
        <taxon>Dikarya</taxon>
        <taxon>Basidiomycota</taxon>
        <taxon>Agaricomycotina</taxon>
        <taxon>Agaricomycetes</taxon>
        <taxon>Hymenochaetales</taxon>
        <taxon>Schizoporaceae</taxon>
        <taxon>Schizopora</taxon>
    </lineage>
</organism>
<gene>
    <name evidence="2" type="ORF">SCHPADRAFT_888247</name>
</gene>
<keyword evidence="3" id="KW-1185">Reference proteome</keyword>